<dbReference type="GO" id="GO:0005739">
    <property type="term" value="C:mitochondrion"/>
    <property type="evidence" value="ECO:0007669"/>
    <property type="project" value="TreeGrafter"/>
</dbReference>
<feature type="domain" description="FAD/NAD(P)-binding" evidence="9">
    <location>
        <begin position="13"/>
        <end position="122"/>
    </location>
</feature>
<dbReference type="InterPro" id="IPR039648">
    <property type="entry name" value="DHPH_N"/>
</dbReference>
<dbReference type="InterPro" id="IPR023753">
    <property type="entry name" value="FAD/NAD-binding_dom"/>
</dbReference>
<keyword evidence="7" id="KW-0676">Redox-active center</keyword>
<dbReference type="PANTHER" id="PTHR42737:SF2">
    <property type="entry name" value="GLUTATHIONE REDUCTASE"/>
    <property type="match status" value="1"/>
</dbReference>
<dbReference type="PRINTS" id="PR00411">
    <property type="entry name" value="PNDRDTASEI"/>
</dbReference>
<feature type="non-terminal residue" evidence="10">
    <location>
        <position position="159"/>
    </location>
</feature>
<protein>
    <recommendedName>
        <fullName evidence="12">FAD/NAD(P)-binding domain-containing protein</fullName>
    </recommendedName>
</protein>
<dbReference type="GO" id="GO:0006749">
    <property type="term" value="P:glutathione metabolic process"/>
    <property type="evidence" value="ECO:0007669"/>
    <property type="project" value="TreeGrafter"/>
</dbReference>
<evidence type="ECO:0000313" key="10">
    <source>
        <dbReference type="EMBL" id="GFH13254.1"/>
    </source>
</evidence>
<evidence type="ECO:0000256" key="5">
    <source>
        <dbReference type="ARBA" id="ARBA00023002"/>
    </source>
</evidence>
<evidence type="ECO:0000256" key="4">
    <source>
        <dbReference type="ARBA" id="ARBA00022827"/>
    </source>
</evidence>
<evidence type="ECO:0000256" key="1">
    <source>
        <dbReference type="ARBA" id="ARBA00001974"/>
    </source>
</evidence>
<reference evidence="10 11" key="1">
    <citation type="submission" date="2020-02" db="EMBL/GenBank/DDBJ databases">
        <title>Draft genome sequence of Haematococcus lacustris strain NIES-144.</title>
        <authorList>
            <person name="Morimoto D."/>
            <person name="Nakagawa S."/>
            <person name="Yoshida T."/>
            <person name="Sawayama S."/>
        </authorList>
    </citation>
    <scope>NUCLEOTIDE SEQUENCE [LARGE SCALE GENOMIC DNA]</scope>
    <source>
        <strain evidence="10 11">NIES-144</strain>
    </source>
</reference>
<keyword evidence="11" id="KW-1185">Reference proteome</keyword>
<organism evidence="10 11">
    <name type="scientific">Haematococcus lacustris</name>
    <name type="common">Green alga</name>
    <name type="synonym">Haematococcus pluvialis</name>
    <dbReference type="NCBI Taxonomy" id="44745"/>
    <lineage>
        <taxon>Eukaryota</taxon>
        <taxon>Viridiplantae</taxon>
        <taxon>Chlorophyta</taxon>
        <taxon>core chlorophytes</taxon>
        <taxon>Chlorophyceae</taxon>
        <taxon>CS clade</taxon>
        <taxon>Chlamydomonadales</taxon>
        <taxon>Haematococcaceae</taxon>
        <taxon>Haematococcus</taxon>
    </lineage>
</organism>
<keyword evidence="5" id="KW-0560">Oxidoreductase</keyword>
<evidence type="ECO:0000313" key="11">
    <source>
        <dbReference type="Proteomes" id="UP000485058"/>
    </source>
</evidence>
<proteinExistence type="inferred from homology"/>
<evidence type="ECO:0000259" key="8">
    <source>
        <dbReference type="Pfam" id="PF00070"/>
    </source>
</evidence>
<dbReference type="Proteomes" id="UP000485058">
    <property type="component" value="Unassembled WGS sequence"/>
</dbReference>
<dbReference type="SUPFAM" id="SSF51905">
    <property type="entry name" value="FAD/NAD(P)-binding domain"/>
    <property type="match status" value="1"/>
</dbReference>
<evidence type="ECO:0000256" key="3">
    <source>
        <dbReference type="ARBA" id="ARBA00022630"/>
    </source>
</evidence>
<dbReference type="EMBL" id="BLLF01000591">
    <property type="protein sequence ID" value="GFH13254.1"/>
    <property type="molecule type" value="Genomic_DNA"/>
</dbReference>
<gene>
    <name evidence="10" type="ORF">HaLaN_09098</name>
</gene>
<evidence type="ECO:0008006" key="12">
    <source>
        <dbReference type="Google" id="ProtNLM"/>
    </source>
</evidence>
<dbReference type="GO" id="GO:0034599">
    <property type="term" value="P:cellular response to oxidative stress"/>
    <property type="evidence" value="ECO:0007669"/>
    <property type="project" value="TreeGrafter"/>
</dbReference>
<comment type="similarity">
    <text evidence="2">Belongs to the class-I pyridine nucleotide-disulfide oxidoreductase family.</text>
</comment>
<dbReference type="Pfam" id="PF00070">
    <property type="entry name" value="Pyr_redox"/>
    <property type="match status" value="1"/>
</dbReference>
<keyword evidence="6" id="KW-1015">Disulfide bond</keyword>
<dbReference type="Gene3D" id="3.50.50.60">
    <property type="entry name" value="FAD/NAD(P)-binding domain"/>
    <property type="match status" value="2"/>
</dbReference>
<dbReference type="InterPro" id="IPR036188">
    <property type="entry name" value="FAD/NAD-bd_sf"/>
</dbReference>
<comment type="cofactor">
    <cofactor evidence="1">
        <name>FAD</name>
        <dbReference type="ChEBI" id="CHEBI:57692"/>
    </cofactor>
</comment>
<evidence type="ECO:0000256" key="7">
    <source>
        <dbReference type="ARBA" id="ARBA00023284"/>
    </source>
</evidence>
<name>A0A699Z2N3_HAELA</name>
<evidence type="ECO:0000256" key="2">
    <source>
        <dbReference type="ARBA" id="ARBA00007532"/>
    </source>
</evidence>
<dbReference type="PROSITE" id="PS00076">
    <property type="entry name" value="PYRIDINE_REDOX_1"/>
    <property type="match status" value="1"/>
</dbReference>
<dbReference type="GO" id="GO:0004362">
    <property type="term" value="F:glutathione-disulfide reductase (NADPH) activity"/>
    <property type="evidence" value="ECO:0007669"/>
    <property type="project" value="TreeGrafter"/>
</dbReference>
<comment type="caution">
    <text evidence="10">The sequence shown here is derived from an EMBL/GenBank/DDBJ whole genome shotgun (WGS) entry which is preliminary data.</text>
</comment>
<keyword evidence="3" id="KW-0285">Flavoprotein</keyword>
<evidence type="ECO:0000259" key="9">
    <source>
        <dbReference type="Pfam" id="PF07992"/>
    </source>
</evidence>
<dbReference type="Pfam" id="PF07992">
    <property type="entry name" value="Pyr_redox_2"/>
    <property type="match status" value="1"/>
</dbReference>
<dbReference type="GO" id="GO:0045454">
    <property type="term" value="P:cell redox homeostasis"/>
    <property type="evidence" value="ECO:0007669"/>
    <property type="project" value="InterPro"/>
</dbReference>
<dbReference type="PANTHER" id="PTHR42737">
    <property type="entry name" value="GLUTATHIONE REDUCTASE"/>
    <property type="match status" value="1"/>
</dbReference>
<dbReference type="InterPro" id="IPR012999">
    <property type="entry name" value="Pyr_OxRdtase_I_AS"/>
</dbReference>
<sequence>MATSEANGDHDADLFVIGAGSGGTRAARIAAQKGARVIVTELPFGLVSSDSAGGVGGCCVLRGCVPKKLMLQAAMHGPGFDQAHAFGKIYQRRRSPTPGAQILEGSARLVEPQVVEVNGKHYKGSGYIGCEQSGILARLGAATHLVFRQKMPLKGNDEE</sequence>
<accession>A0A699Z2N3</accession>
<dbReference type="InterPro" id="IPR046952">
    <property type="entry name" value="GSHR/TRXR-like"/>
</dbReference>
<evidence type="ECO:0000256" key="6">
    <source>
        <dbReference type="ARBA" id="ARBA00023157"/>
    </source>
</evidence>
<dbReference type="GO" id="GO:0050660">
    <property type="term" value="F:flavin adenine dinucleotide binding"/>
    <property type="evidence" value="ECO:0007669"/>
    <property type="project" value="InterPro"/>
</dbReference>
<dbReference type="GO" id="GO:0005829">
    <property type="term" value="C:cytosol"/>
    <property type="evidence" value="ECO:0007669"/>
    <property type="project" value="TreeGrafter"/>
</dbReference>
<keyword evidence="4" id="KW-0274">FAD</keyword>
<feature type="domain" description="Pyridine nucleotide-disulphide oxidoreductase N-terminal" evidence="8">
    <location>
        <begin position="124"/>
        <end position="159"/>
    </location>
</feature>
<dbReference type="AlphaFoldDB" id="A0A699Z2N3"/>